<dbReference type="AlphaFoldDB" id="A0A0R0M3D4"/>
<name>A0A0R0M3D4_9MICR</name>
<dbReference type="Proteomes" id="UP000051530">
    <property type="component" value="Unassembled WGS sequence"/>
</dbReference>
<evidence type="ECO:0000313" key="1">
    <source>
        <dbReference type="EMBL" id="KRH93344.1"/>
    </source>
</evidence>
<sequence>MAFIHTMVFYFYREKYMFFCILNYFAKSIDILLSENSLNNLLILKICIPLYFQRNVNAINNW</sequence>
<dbReference type="VEuPathDB" id="MicrosporidiaDB:M153_10400002425"/>
<gene>
    <name evidence="1" type="ORF">M153_10400002425</name>
</gene>
<organism evidence="1 2">
    <name type="scientific">Pseudoloma neurophilia</name>
    <dbReference type="NCBI Taxonomy" id="146866"/>
    <lineage>
        <taxon>Eukaryota</taxon>
        <taxon>Fungi</taxon>
        <taxon>Fungi incertae sedis</taxon>
        <taxon>Microsporidia</taxon>
        <taxon>Pseudoloma</taxon>
    </lineage>
</organism>
<keyword evidence="2" id="KW-1185">Reference proteome</keyword>
<reference evidence="1 2" key="1">
    <citation type="submission" date="2015-07" db="EMBL/GenBank/DDBJ databases">
        <title>The genome of Pseudoloma neurophilia, a relevant intracellular parasite of the zebrafish.</title>
        <authorList>
            <person name="Ndikumana S."/>
            <person name="Pelin A."/>
            <person name="Sanders J."/>
            <person name="Corradi N."/>
        </authorList>
    </citation>
    <scope>NUCLEOTIDE SEQUENCE [LARGE SCALE GENOMIC DNA]</scope>
    <source>
        <strain evidence="1 2">MK1</strain>
    </source>
</reference>
<accession>A0A0R0M3D4</accession>
<proteinExistence type="predicted"/>
<comment type="caution">
    <text evidence="1">The sequence shown here is derived from an EMBL/GenBank/DDBJ whole genome shotgun (WGS) entry which is preliminary data.</text>
</comment>
<evidence type="ECO:0000313" key="2">
    <source>
        <dbReference type="Proteomes" id="UP000051530"/>
    </source>
</evidence>
<dbReference type="EMBL" id="LGUB01000377">
    <property type="protein sequence ID" value="KRH93344.1"/>
    <property type="molecule type" value="Genomic_DNA"/>
</dbReference>
<protein>
    <submittedName>
        <fullName evidence="1">Uncharacterized protein</fullName>
    </submittedName>
</protein>